<keyword evidence="2" id="KW-1185">Reference proteome</keyword>
<dbReference type="RefSeq" id="XP_001219378.1">
    <property type="nucleotide sequence ID" value="XM_001219377.1"/>
</dbReference>
<name>Q2HHZ7_CHAGB</name>
<organism evidence="1 2">
    <name type="scientific">Chaetomium globosum (strain ATCC 6205 / CBS 148.51 / DSM 1962 / NBRC 6347 / NRRL 1970)</name>
    <name type="common">Soil fungus</name>
    <dbReference type="NCBI Taxonomy" id="306901"/>
    <lineage>
        <taxon>Eukaryota</taxon>
        <taxon>Fungi</taxon>
        <taxon>Dikarya</taxon>
        <taxon>Ascomycota</taxon>
        <taxon>Pezizomycotina</taxon>
        <taxon>Sordariomycetes</taxon>
        <taxon>Sordariomycetidae</taxon>
        <taxon>Sordariales</taxon>
        <taxon>Chaetomiaceae</taxon>
        <taxon>Chaetomium</taxon>
    </lineage>
</organism>
<dbReference type="InParanoid" id="Q2HHZ7"/>
<sequence length="39" mass="4293">MYLATPQVETAAAAVVGPSWDCGRERENLRGGWLTWDGK</sequence>
<protein>
    <submittedName>
        <fullName evidence="1">Uncharacterized protein</fullName>
    </submittedName>
</protein>
<proteinExistence type="predicted"/>
<dbReference type="GeneID" id="4387199"/>
<evidence type="ECO:0000313" key="2">
    <source>
        <dbReference type="Proteomes" id="UP000001056"/>
    </source>
</evidence>
<dbReference type="HOGENOM" id="CLU_3319984_0_0_1"/>
<dbReference type="Proteomes" id="UP000001056">
    <property type="component" value="Unassembled WGS sequence"/>
</dbReference>
<dbReference type="EMBL" id="CH408029">
    <property type="protein sequence ID" value="EAQ91922.1"/>
    <property type="molecule type" value="Genomic_DNA"/>
</dbReference>
<evidence type="ECO:0000313" key="1">
    <source>
        <dbReference type="EMBL" id="EAQ91922.1"/>
    </source>
</evidence>
<dbReference type="AlphaFoldDB" id="Q2HHZ7"/>
<gene>
    <name evidence="1" type="ORF">CHGG_00157</name>
</gene>
<dbReference type="VEuPathDB" id="FungiDB:CHGG_00157"/>
<reference evidence="2" key="1">
    <citation type="journal article" date="2015" name="Genome Announc.">
        <title>Draft genome sequence of the cellulolytic fungus Chaetomium globosum.</title>
        <authorList>
            <person name="Cuomo C.A."/>
            <person name="Untereiner W.A."/>
            <person name="Ma L.-J."/>
            <person name="Grabherr M."/>
            <person name="Birren B.W."/>
        </authorList>
    </citation>
    <scope>NUCLEOTIDE SEQUENCE [LARGE SCALE GENOMIC DNA]</scope>
    <source>
        <strain evidence="2">ATCC 6205 / CBS 148.51 / DSM 1962 / NBRC 6347 / NRRL 1970</strain>
    </source>
</reference>
<accession>Q2HHZ7</accession>